<organism evidence="1 2">
    <name type="scientific">Leptospira interrogans str. UI 12758</name>
    <dbReference type="NCBI Taxonomy" id="1049938"/>
    <lineage>
        <taxon>Bacteria</taxon>
        <taxon>Pseudomonadati</taxon>
        <taxon>Spirochaetota</taxon>
        <taxon>Spirochaetia</taxon>
        <taxon>Leptospirales</taxon>
        <taxon>Leptospiraceae</taxon>
        <taxon>Leptospira</taxon>
    </lineage>
</organism>
<dbReference type="Proteomes" id="UP000001340">
    <property type="component" value="Unassembled WGS sequence"/>
</dbReference>
<protein>
    <submittedName>
        <fullName evidence="1">Uncharacterized protein</fullName>
    </submittedName>
</protein>
<evidence type="ECO:0000313" key="1">
    <source>
        <dbReference type="EMBL" id="EKR53081.1"/>
    </source>
</evidence>
<evidence type="ECO:0000313" key="2">
    <source>
        <dbReference type="Proteomes" id="UP000001340"/>
    </source>
</evidence>
<reference evidence="1 2" key="1">
    <citation type="submission" date="2012-10" db="EMBL/GenBank/DDBJ databases">
        <authorList>
            <person name="Harkins D.M."/>
            <person name="Durkin A.S."/>
            <person name="Brinkac L.M."/>
            <person name="Haft D.H."/>
            <person name="Selengut J.D."/>
            <person name="Sanka R."/>
            <person name="DePew J."/>
            <person name="Purushe J."/>
            <person name="Chanthongthip A."/>
            <person name="Lattana O."/>
            <person name="Phetsouvanh R."/>
            <person name="Newton P.N."/>
            <person name="Vinetz J.M."/>
            <person name="Sutton G.G."/>
            <person name="Nierman W.C."/>
            <person name="Fouts D.E."/>
        </authorList>
    </citation>
    <scope>NUCLEOTIDE SEQUENCE [LARGE SCALE GENOMIC DNA]</scope>
    <source>
        <strain evidence="1 2">UI 12758</strain>
    </source>
</reference>
<dbReference type="EMBL" id="AHNR02000068">
    <property type="protein sequence ID" value="EKR53081.1"/>
    <property type="molecule type" value="Genomic_DNA"/>
</dbReference>
<proteinExistence type="predicted"/>
<dbReference type="AlphaFoldDB" id="A0A0E2CZS5"/>
<name>A0A0E2CZS5_LEPIR</name>
<gene>
    <name evidence="1" type="ORF">LEP1GSC105_1734</name>
</gene>
<sequence>MQLRELSECLSKDRHFGFWISSDKKDGFFNRLRILQTFNLI</sequence>
<comment type="caution">
    <text evidence="1">The sequence shown here is derived from an EMBL/GenBank/DDBJ whole genome shotgun (WGS) entry which is preliminary data.</text>
</comment>
<accession>A0A0E2CZS5</accession>